<evidence type="ECO:0000256" key="1">
    <source>
        <dbReference type="PROSITE-ProRule" id="PRU00742"/>
    </source>
</evidence>
<dbReference type="Gene3D" id="3.40.800.10">
    <property type="entry name" value="Ureohydrolase domain"/>
    <property type="match status" value="1"/>
</dbReference>
<sequence>MSKDIVKYLYFNLSGLYRNRTPMVDLSDIPGTNCYCDDSACREIRKRIDSFSQEVHTLQFNSLPQAPFVRFIDSGNYHYMSLFFMRKISVPFSLLLLDNHPDTKPPVFAGLTSCGGWAREARETVPNLGRIFMAGVDSKLIEEESPLPEDTFYIPFTDLSETLKKIETPLYISLDKDLMSEDFARTDWSQGSYTLDQIVSVLKTALCLNNVVGIDICGEKKENPTDEDLMINEKTNQSLLDAILS</sequence>
<dbReference type="InterPro" id="IPR023696">
    <property type="entry name" value="Ureohydrolase_dom_sf"/>
</dbReference>
<evidence type="ECO:0008006" key="4">
    <source>
        <dbReference type="Google" id="ProtNLM"/>
    </source>
</evidence>
<dbReference type="SUPFAM" id="SSF52768">
    <property type="entry name" value="Arginase/deacetylase"/>
    <property type="match status" value="1"/>
</dbReference>
<name>A0A6N7J092_9FIRM</name>
<dbReference type="Proteomes" id="UP000460257">
    <property type="component" value="Unassembled WGS sequence"/>
</dbReference>
<gene>
    <name evidence="2" type="ORF">FRC54_03455</name>
</gene>
<comment type="caution">
    <text evidence="2">The sequence shown here is derived from an EMBL/GenBank/DDBJ whole genome shotgun (WGS) entry which is preliminary data.</text>
</comment>
<organism evidence="2 3">
    <name type="scientific">Candidatus Weimeria bifida</name>
    <dbReference type="NCBI Taxonomy" id="2599074"/>
    <lineage>
        <taxon>Bacteria</taxon>
        <taxon>Bacillati</taxon>
        <taxon>Bacillota</taxon>
        <taxon>Clostridia</taxon>
        <taxon>Lachnospirales</taxon>
        <taxon>Lachnospiraceae</taxon>
        <taxon>Candidatus Weimeria</taxon>
    </lineage>
</organism>
<evidence type="ECO:0000313" key="2">
    <source>
        <dbReference type="EMBL" id="MQN01027.1"/>
    </source>
</evidence>
<comment type="similarity">
    <text evidence="1">Belongs to the arginase family.</text>
</comment>
<evidence type="ECO:0000313" key="3">
    <source>
        <dbReference type="Proteomes" id="UP000460257"/>
    </source>
</evidence>
<proteinExistence type="inferred from homology"/>
<protein>
    <recommendedName>
        <fullName evidence="4">Arginase family protein</fullName>
    </recommendedName>
</protein>
<dbReference type="AlphaFoldDB" id="A0A6N7J092"/>
<dbReference type="EMBL" id="VOGC01000002">
    <property type="protein sequence ID" value="MQN01027.1"/>
    <property type="molecule type" value="Genomic_DNA"/>
</dbReference>
<accession>A0A6N7J092</accession>
<reference evidence="2" key="1">
    <citation type="journal article" date="2020" name="Appl. Environ. Microbiol.">
        <title>Medium-Chain Fatty Acid Synthesis by 'Candidatus Weimeria bifida' gen. nov., sp. nov., and 'Candidatus Pseudoramibacter fermentans' sp. nov.</title>
        <authorList>
            <person name="Scarborough M.J."/>
            <person name="Myers K.S."/>
            <person name="Donohue T.J."/>
            <person name="Noguera D.R."/>
        </authorList>
    </citation>
    <scope>NUCLEOTIDE SEQUENCE</scope>
    <source>
        <strain evidence="2">LCO1.1</strain>
    </source>
</reference>
<dbReference type="GO" id="GO:0046872">
    <property type="term" value="F:metal ion binding"/>
    <property type="evidence" value="ECO:0007669"/>
    <property type="project" value="InterPro"/>
</dbReference>
<dbReference type="GO" id="GO:0016813">
    <property type="term" value="F:hydrolase activity, acting on carbon-nitrogen (but not peptide) bonds, in linear amidines"/>
    <property type="evidence" value="ECO:0007669"/>
    <property type="project" value="UniProtKB-ARBA"/>
</dbReference>
<keyword evidence="3" id="KW-1185">Reference proteome</keyword>
<dbReference type="PROSITE" id="PS51409">
    <property type="entry name" value="ARGINASE_2"/>
    <property type="match status" value="1"/>
</dbReference>
<dbReference type="InterPro" id="IPR006035">
    <property type="entry name" value="Ureohydrolase"/>
</dbReference>